<dbReference type="InterPro" id="IPR010496">
    <property type="entry name" value="AL/BT2_dom"/>
</dbReference>
<comment type="caution">
    <text evidence="4">The sequence shown here is derived from an EMBL/GenBank/DDBJ whole genome shotgun (WGS) entry which is preliminary data.</text>
</comment>
<dbReference type="GO" id="GO:0016787">
    <property type="term" value="F:hydrolase activity"/>
    <property type="evidence" value="ECO:0007669"/>
    <property type="project" value="InterPro"/>
</dbReference>
<feature type="domain" description="Xylose isomerase-like TIM barrel" evidence="2">
    <location>
        <begin position="54"/>
        <end position="260"/>
    </location>
</feature>
<proteinExistence type="predicted"/>
<dbReference type="Gene3D" id="3.20.20.150">
    <property type="entry name" value="Divalent-metal-dependent TIM barrel enzymes"/>
    <property type="match status" value="1"/>
</dbReference>
<feature type="domain" description="3-keto-alpha-glucoside-1,2-lyase/3-keto-2-hydroxy-glucal hydratase" evidence="3">
    <location>
        <begin position="506"/>
        <end position="711"/>
    </location>
</feature>
<organism evidence="4 5">
    <name type="scientific">Anaerobaca lacustris</name>
    <dbReference type="NCBI Taxonomy" id="3044600"/>
    <lineage>
        <taxon>Bacteria</taxon>
        <taxon>Pseudomonadati</taxon>
        <taxon>Planctomycetota</taxon>
        <taxon>Phycisphaerae</taxon>
        <taxon>Sedimentisphaerales</taxon>
        <taxon>Anaerobacaceae</taxon>
        <taxon>Anaerobaca</taxon>
    </lineage>
</organism>
<evidence type="ECO:0000256" key="1">
    <source>
        <dbReference type="SAM" id="SignalP"/>
    </source>
</evidence>
<accession>A0AAW6TWL1</accession>
<keyword evidence="5" id="KW-1185">Reference proteome</keyword>
<dbReference type="InterPro" id="IPR036237">
    <property type="entry name" value="Xyl_isomerase-like_sf"/>
</dbReference>
<evidence type="ECO:0000313" key="5">
    <source>
        <dbReference type="Proteomes" id="UP001431776"/>
    </source>
</evidence>
<name>A0AAW6TWL1_9BACT</name>
<dbReference type="PANTHER" id="PTHR12110">
    <property type="entry name" value="HYDROXYPYRUVATE ISOMERASE"/>
    <property type="match status" value="1"/>
</dbReference>
<dbReference type="AlphaFoldDB" id="A0AAW6TWL1"/>
<keyword evidence="1" id="KW-0732">Signal</keyword>
<sequence>MSRRMKTAVVLAAAICICGIGVAGAEAKEQWRLGMQAYSFNRFTFSEAVDKTWALGMEYIEAYPGQKLSAEHGDAQFHHTMSPELRQAVKQMLQSKGIKLVNYGVVGLSNNEAECRKVFDFARDMGIETIVSEPPENAIELIDRLCQEYKIGVALHNHPEPSFYWNPDTVLRLVEGRSKWIGACADTGHWTRSGVDPVEAVRKLEGRIISLHFKDLTEFGNKRAHDVPWGTGKSKVREVLAELARQGFKGSFSIEYEHNWLNSMPEIAQCVTFFDKVAHELGVNQWQRIFNGTDLAGWDGDPRLWSVRDGVIRGETTPEKPTKGNTFLVYRDGILGDFELKIQFRIPSGNSGVQYRSKEMDKWRIGGYQAEVDNTQGTVGFLYHEAGRGWLVSVGDFMVIDEKGEKKVISNVNDQKALVETGYYREKDWNQYTIVCEGNHIKHFLNGYQTVELIDNDRLVNPFDPRDGKGASRTGLLALQLHAGPPMVVEFRDIRIRTLAGEVGDAVLVFNGQNLDEWTTNARSGKADLWAVGKARVSASDPKQLEKVEGTGEMINLAPKHGESQDIYSKAKFGDCRIEVEVMVPQGSNSGIYVMGEYEVQVLDSYGKAKMGSGDMGAIYGGHAPPFNASKKPGQWQQYVIEWRAPQFDGNGNKTKNAEFVKVELNGRVLHENLVMPQQTPGGLTGKESPTGPLMFQGNHGPVAYRNIVVKPLLK</sequence>
<dbReference type="EMBL" id="JASCXX010000006">
    <property type="protein sequence ID" value="MDI6448812.1"/>
    <property type="molecule type" value="Genomic_DNA"/>
</dbReference>
<feature type="chain" id="PRO_5043611045" evidence="1">
    <location>
        <begin position="26"/>
        <end position="715"/>
    </location>
</feature>
<dbReference type="InterPro" id="IPR050312">
    <property type="entry name" value="IolE/XylAMocC-like"/>
</dbReference>
<dbReference type="SUPFAM" id="SSF51658">
    <property type="entry name" value="Xylose isomerase-like"/>
    <property type="match status" value="1"/>
</dbReference>
<dbReference type="InterPro" id="IPR013022">
    <property type="entry name" value="Xyl_isomerase-like_TIM-brl"/>
</dbReference>
<dbReference type="PANTHER" id="PTHR12110:SF41">
    <property type="entry name" value="INOSOSE DEHYDRATASE"/>
    <property type="match status" value="1"/>
</dbReference>
<dbReference type="Pfam" id="PF01261">
    <property type="entry name" value="AP_endonuc_2"/>
    <property type="match status" value="1"/>
</dbReference>
<evidence type="ECO:0000259" key="2">
    <source>
        <dbReference type="Pfam" id="PF01261"/>
    </source>
</evidence>
<protein>
    <submittedName>
        <fullName evidence="4">DUF1080 domain-containing protein</fullName>
    </submittedName>
</protein>
<dbReference type="Gene3D" id="2.60.120.560">
    <property type="entry name" value="Exo-inulinase, domain 1"/>
    <property type="match status" value="2"/>
</dbReference>
<dbReference type="RefSeq" id="WP_349244220.1">
    <property type="nucleotide sequence ID" value="NZ_JASCXX010000006.1"/>
</dbReference>
<dbReference type="Proteomes" id="UP001431776">
    <property type="component" value="Unassembled WGS sequence"/>
</dbReference>
<reference evidence="4" key="1">
    <citation type="submission" date="2023-05" db="EMBL/GenBank/DDBJ databases">
        <title>Anaerotaeda fermentans gen. nov., sp. nov., a novel anaerobic planctomycete of the new family within the order Sedimentisphaerales isolated from Taman Peninsula, Russia.</title>
        <authorList>
            <person name="Khomyakova M.A."/>
            <person name="Merkel A.Y."/>
            <person name="Slobodkin A.I."/>
        </authorList>
    </citation>
    <scope>NUCLEOTIDE SEQUENCE</scope>
    <source>
        <strain evidence="4">M17dextr</strain>
    </source>
</reference>
<evidence type="ECO:0000313" key="4">
    <source>
        <dbReference type="EMBL" id="MDI6448812.1"/>
    </source>
</evidence>
<gene>
    <name evidence="4" type="ORF">QJ522_07120</name>
</gene>
<feature type="domain" description="3-keto-alpha-glucoside-1,2-lyase/3-keto-2-hydroxy-glucal hydratase" evidence="3">
    <location>
        <begin position="285"/>
        <end position="497"/>
    </location>
</feature>
<feature type="signal peptide" evidence="1">
    <location>
        <begin position="1"/>
        <end position="25"/>
    </location>
</feature>
<evidence type="ECO:0000259" key="3">
    <source>
        <dbReference type="Pfam" id="PF06439"/>
    </source>
</evidence>
<dbReference type="Pfam" id="PF06439">
    <property type="entry name" value="3keto-disac_hyd"/>
    <property type="match status" value="2"/>
</dbReference>